<evidence type="ECO:0000313" key="3">
    <source>
        <dbReference type="Proteomes" id="UP000253204"/>
    </source>
</evidence>
<dbReference type="GO" id="GO:0005198">
    <property type="term" value="F:structural molecule activity"/>
    <property type="evidence" value="ECO:0007669"/>
    <property type="project" value="InterPro"/>
</dbReference>
<feature type="compositionally biased region" description="Acidic residues" evidence="1">
    <location>
        <begin position="655"/>
        <end position="669"/>
    </location>
</feature>
<keyword evidence="3" id="KW-1185">Reference proteome</keyword>
<evidence type="ECO:0000256" key="1">
    <source>
        <dbReference type="SAM" id="MobiDB-lite"/>
    </source>
</evidence>
<proteinExistence type="predicted"/>
<dbReference type="GO" id="GO:0019068">
    <property type="term" value="P:virion assembly"/>
    <property type="evidence" value="ECO:0007669"/>
    <property type="project" value="InterPro"/>
</dbReference>
<dbReference type="Proteomes" id="UP000253204">
    <property type="component" value="Unassembled WGS sequence"/>
</dbReference>
<feature type="region of interest" description="Disordered" evidence="1">
    <location>
        <begin position="442"/>
        <end position="464"/>
    </location>
</feature>
<dbReference type="OrthoDB" id="622132at2"/>
<feature type="region of interest" description="Disordered" evidence="1">
    <location>
        <begin position="20"/>
        <end position="45"/>
    </location>
</feature>
<protein>
    <submittedName>
        <fullName evidence="2">Phage portal protein</fullName>
    </submittedName>
</protein>
<feature type="region of interest" description="Disordered" evidence="1">
    <location>
        <begin position="646"/>
        <end position="720"/>
    </location>
</feature>
<accession>A0A368TQV2</accession>
<feature type="compositionally biased region" description="Pro residues" evidence="1">
    <location>
        <begin position="707"/>
        <end position="718"/>
    </location>
</feature>
<sequence>MVLNAREVVLAVWRPVAGVQRGSDQPNTATIDLSQQQTPPSASPFKRLSVKRKSFFFPKSCRRPFSRHLADDADHFAYRINHGRHPGRHRQSKRGHCGWRSIRHPRRADGHLRNAGVADPGPGRHEEGTGRTKPAAPPPVLCVLRRSRVRLMARYSANGKLIGRPPKNPQPEQTPVAQAARTFTNRYDAAGQGRRLAGWTPPSSGPNTAMAGLQTIRNRSHDAVRNDWSAKSVTQKWATNLVGIAITPRFKRITSKTRKQELTDLWNDFVKKADADCVLDGYGQQTLAVKSWLAAGEVFARRRARFLDEDGLAVPMQVQLLEADMVPLMDADQWKGLPVGHVIRSGIELNKRGKRVAYWVYKQHPGDKGFMGVMDPDALVRVAASDMIHMFEPDRPGALRGVPTMASVLVKQRNAVDYEDATLERQKLANLFVATISRTLPPLDPNDPNNGALTGTPYETDGVSPEPLVPLRPGLVQELEDGQKMEWSNPPEAGTNYSDYMRTTHLGTAAGAGLPYELMAGDIREVSDRTLRVVINDFRRFAEQRQWQIVIPMFCQRVIEWFADAALLAGEITLAEYDDVIRVEHAPHGWAYIHPVQDVQGKAAEVTNGFRSRSSVIGERGDDADTVDEERKVDMDREKEMGLWVDPMGVPAAPGEDDPEEDGIDDDEYSAPPNPTQAQQREMHLALLKRTEAETDALRARAAAAKAPPPAPVPPPVDPTAEQTLALQNRILDLLGEGAEGGQQ</sequence>
<dbReference type="Pfam" id="PF05136">
    <property type="entry name" value="Phage_portal_2"/>
    <property type="match status" value="1"/>
</dbReference>
<organism evidence="2 3">
    <name type="scientific">Vreelandella rituensis</name>
    <dbReference type="NCBI Taxonomy" id="2282306"/>
    <lineage>
        <taxon>Bacteria</taxon>
        <taxon>Pseudomonadati</taxon>
        <taxon>Pseudomonadota</taxon>
        <taxon>Gammaproteobacteria</taxon>
        <taxon>Oceanospirillales</taxon>
        <taxon>Halomonadaceae</taxon>
        <taxon>Vreelandella</taxon>
    </lineage>
</organism>
<dbReference type="EMBL" id="QPIJ01000054">
    <property type="protein sequence ID" value="RCV87119.1"/>
    <property type="molecule type" value="Genomic_DNA"/>
</dbReference>
<dbReference type="InterPro" id="IPR006429">
    <property type="entry name" value="Phage_lambda_portal"/>
</dbReference>
<dbReference type="NCBIfam" id="TIGR01539">
    <property type="entry name" value="portal_lambda"/>
    <property type="match status" value="1"/>
</dbReference>
<evidence type="ECO:0000313" key="2">
    <source>
        <dbReference type="EMBL" id="RCV87119.1"/>
    </source>
</evidence>
<feature type="compositionally biased region" description="Basic and acidic residues" evidence="1">
    <location>
        <begin position="681"/>
        <end position="699"/>
    </location>
</feature>
<comment type="caution">
    <text evidence="2">The sequence shown here is derived from an EMBL/GenBank/DDBJ whole genome shotgun (WGS) entry which is preliminary data.</text>
</comment>
<gene>
    <name evidence="2" type="ORF">DU506_17075</name>
</gene>
<feature type="compositionally biased region" description="Basic residues" evidence="1">
    <location>
        <begin position="82"/>
        <end position="106"/>
    </location>
</feature>
<feature type="compositionally biased region" description="Polar residues" evidence="1">
    <location>
        <begin position="22"/>
        <end position="40"/>
    </location>
</feature>
<reference evidence="2 3" key="1">
    <citation type="submission" date="2018-07" db="EMBL/GenBank/DDBJ databases">
        <title>Halomonas rutogse sp. nov., isolated from Lake TangqianCo on Tibetan Plateau.</title>
        <authorList>
            <person name="Lu H."/>
            <person name="Xing P."/>
            <person name="Wu Q."/>
        </authorList>
    </citation>
    <scope>NUCLEOTIDE SEQUENCE [LARGE SCALE GENOMIC DNA]</scope>
    <source>
        <strain evidence="2 3">TQ8S</strain>
    </source>
</reference>
<dbReference type="AlphaFoldDB" id="A0A368TQV2"/>
<feature type="region of interest" description="Disordered" evidence="1">
    <location>
        <begin position="82"/>
        <end position="138"/>
    </location>
</feature>
<name>A0A368TQV2_9GAMM</name>